<name>A0A931I6I0_9NOCA</name>
<keyword evidence="11" id="KW-1185">Reference proteome</keyword>
<dbReference type="PROSITE" id="PS51085">
    <property type="entry name" value="2FE2S_FER_2"/>
    <property type="match status" value="1"/>
</dbReference>
<feature type="domain" description="2Fe-2S ferredoxin-type" evidence="8">
    <location>
        <begin position="270"/>
        <end position="352"/>
    </location>
</feature>
<dbReference type="Proteomes" id="UP000655751">
    <property type="component" value="Unassembled WGS sequence"/>
</dbReference>
<evidence type="ECO:0000256" key="7">
    <source>
        <dbReference type="ARBA" id="ARBA00023014"/>
    </source>
</evidence>
<dbReference type="InterPro" id="IPR001041">
    <property type="entry name" value="2Fe-2S_ferredoxin-type"/>
</dbReference>
<dbReference type="PRINTS" id="PR00409">
    <property type="entry name" value="PHDIOXRDTASE"/>
</dbReference>
<dbReference type="Gene3D" id="3.40.50.80">
    <property type="entry name" value="Nucleotide-binding domain of ferredoxin-NADP reductase (FNR) module"/>
    <property type="match status" value="1"/>
</dbReference>
<dbReference type="PROSITE" id="PS00197">
    <property type="entry name" value="2FE2S_FER_1"/>
    <property type="match status" value="1"/>
</dbReference>
<evidence type="ECO:0000259" key="9">
    <source>
        <dbReference type="PROSITE" id="PS51384"/>
    </source>
</evidence>
<evidence type="ECO:0000256" key="4">
    <source>
        <dbReference type="ARBA" id="ARBA00022723"/>
    </source>
</evidence>
<reference evidence="10" key="1">
    <citation type="submission" date="2020-11" db="EMBL/GenBank/DDBJ databases">
        <title>Nocardia NEAU-351.nov., a novel actinomycete isolated from the cow dung.</title>
        <authorList>
            <person name="Zhang X."/>
        </authorList>
    </citation>
    <scope>NUCLEOTIDE SEQUENCE</scope>
    <source>
        <strain evidence="10">NEAU-351</strain>
    </source>
</reference>
<evidence type="ECO:0000256" key="6">
    <source>
        <dbReference type="ARBA" id="ARBA00023004"/>
    </source>
</evidence>
<accession>A0A931I6I0</accession>
<evidence type="ECO:0000313" key="11">
    <source>
        <dbReference type="Proteomes" id="UP000655751"/>
    </source>
</evidence>
<dbReference type="InterPro" id="IPR012675">
    <property type="entry name" value="Beta-grasp_dom_sf"/>
</dbReference>
<comment type="caution">
    <text evidence="10">The sequence shown here is derived from an EMBL/GenBank/DDBJ whole genome shotgun (WGS) entry which is preliminary data.</text>
</comment>
<dbReference type="AlphaFoldDB" id="A0A931I6I0"/>
<dbReference type="SUPFAM" id="SSF63380">
    <property type="entry name" value="Riboflavin synthase domain-like"/>
    <property type="match status" value="1"/>
</dbReference>
<comment type="cofactor">
    <cofactor evidence="1">
        <name>FAD</name>
        <dbReference type="ChEBI" id="CHEBI:57692"/>
    </cofactor>
</comment>
<sequence>MSADYRPGAGIRLLASAVDAYKLVFVETAAARVLSRPRPVRRAGYERTVVIDRIEPEAEGVVSLTLRDPAWAPLPSWRPGAHLDLFLPSGRQRQYSLDGDPADRARYRISVRRIDNGGGGSREVHDALRVGDRLRIRGPRNAFPFIRAESYVFVAGGIGITPILPMVVEAARSGVPWRLVYVGRSRASMPFLTTLDGLRGGELVIRPDDEHGPAEPADLLQRAPANTAVYVCGPPDLMDAAARRLRAIDPSAALYTERFSPPPVRDGTEFDIRLHRTGRTVRVGARESALAAIRRELPGVAYSCQQGFCGTCRTRVVDGAVEHRDRSLSEDERADSMLTCVSRARGDLTLDL</sequence>
<organism evidence="10 11">
    <name type="scientific">Nocardia bovistercoris</name>
    <dbReference type="NCBI Taxonomy" id="2785916"/>
    <lineage>
        <taxon>Bacteria</taxon>
        <taxon>Bacillati</taxon>
        <taxon>Actinomycetota</taxon>
        <taxon>Actinomycetes</taxon>
        <taxon>Mycobacteriales</taxon>
        <taxon>Nocardiaceae</taxon>
        <taxon>Nocardia</taxon>
    </lineage>
</organism>
<keyword evidence="5" id="KW-0560">Oxidoreductase</keyword>
<keyword evidence="4" id="KW-0479">Metal-binding</keyword>
<dbReference type="GO" id="GO:0016491">
    <property type="term" value="F:oxidoreductase activity"/>
    <property type="evidence" value="ECO:0007669"/>
    <property type="project" value="UniProtKB-KW"/>
</dbReference>
<dbReference type="InterPro" id="IPR050415">
    <property type="entry name" value="MRET"/>
</dbReference>
<evidence type="ECO:0000256" key="3">
    <source>
        <dbReference type="ARBA" id="ARBA00022714"/>
    </source>
</evidence>
<dbReference type="SUPFAM" id="SSF52343">
    <property type="entry name" value="Ferredoxin reductase-like, C-terminal NADP-linked domain"/>
    <property type="match status" value="1"/>
</dbReference>
<keyword evidence="6" id="KW-0408">Iron</keyword>
<dbReference type="InterPro" id="IPR039261">
    <property type="entry name" value="FNR_nucleotide-bd"/>
</dbReference>
<dbReference type="Pfam" id="PF00111">
    <property type="entry name" value="Fer2"/>
    <property type="match status" value="1"/>
</dbReference>
<feature type="domain" description="FAD-binding FR-type" evidence="9">
    <location>
        <begin position="44"/>
        <end position="146"/>
    </location>
</feature>
<dbReference type="GO" id="GO:0051537">
    <property type="term" value="F:2 iron, 2 sulfur cluster binding"/>
    <property type="evidence" value="ECO:0007669"/>
    <property type="project" value="UniProtKB-KW"/>
</dbReference>
<dbReference type="InterPro" id="IPR036010">
    <property type="entry name" value="2Fe-2S_ferredoxin-like_sf"/>
</dbReference>
<evidence type="ECO:0000313" key="10">
    <source>
        <dbReference type="EMBL" id="MBH0774780.1"/>
    </source>
</evidence>
<dbReference type="GO" id="GO:0046872">
    <property type="term" value="F:metal ion binding"/>
    <property type="evidence" value="ECO:0007669"/>
    <property type="project" value="UniProtKB-KW"/>
</dbReference>
<dbReference type="Gene3D" id="3.10.20.30">
    <property type="match status" value="1"/>
</dbReference>
<dbReference type="EMBL" id="JADMLG010000001">
    <property type="protein sequence ID" value="MBH0774780.1"/>
    <property type="molecule type" value="Genomic_DNA"/>
</dbReference>
<dbReference type="PANTHER" id="PTHR47354">
    <property type="entry name" value="NADH OXIDOREDUCTASE HCR"/>
    <property type="match status" value="1"/>
</dbReference>
<dbReference type="InterPro" id="IPR017927">
    <property type="entry name" value="FAD-bd_FR_type"/>
</dbReference>
<evidence type="ECO:0000256" key="1">
    <source>
        <dbReference type="ARBA" id="ARBA00001974"/>
    </source>
</evidence>
<dbReference type="PROSITE" id="PS51384">
    <property type="entry name" value="FAD_FR"/>
    <property type="match status" value="1"/>
</dbReference>
<dbReference type="RefSeq" id="WP_196147147.1">
    <property type="nucleotide sequence ID" value="NZ_JADMLG010000001.1"/>
</dbReference>
<evidence type="ECO:0000256" key="2">
    <source>
        <dbReference type="ARBA" id="ARBA00022630"/>
    </source>
</evidence>
<dbReference type="CDD" id="cd06185">
    <property type="entry name" value="PDR_like"/>
    <property type="match status" value="1"/>
</dbReference>
<proteinExistence type="predicted"/>
<keyword evidence="7" id="KW-0411">Iron-sulfur</keyword>
<evidence type="ECO:0000259" key="8">
    <source>
        <dbReference type="PROSITE" id="PS51085"/>
    </source>
</evidence>
<protein>
    <submittedName>
        <fullName evidence="10">Oxidoreductase</fullName>
    </submittedName>
</protein>
<dbReference type="InterPro" id="IPR017938">
    <property type="entry name" value="Riboflavin_synthase-like_b-brl"/>
</dbReference>
<keyword evidence="3" id="KW-0001">2Fe-2S</keyword>
<dbReference type="InterPro" id="IPR006058">
    <property type="entry name" value="2Fe2S_fd_BS"/>
</dbReference>
<dbReference type="SUPFAM" id="SSF54292">
    <property type="entry name" value="2Fe-2S ferredoxin-like"/>
    <property type="match status" value="1"/>
</dbReference>
<dbReference type="CDD" id="cd00207">
    <property type="entry name" value="fer2"/>
    <property type="match status" value="1"/>
</dbReference>
<gene>
    <name evidence="10" type="ORF">IT779_00585</name>
</gene>
<dbReference type="Gene3D" id="2.40.30.10">
    <property type="entry name" value="Translation factors"/>
    <property type="match status" value="1"/>
</dbReference>
<keyword evidence="2" id="KW-0285">Flavoprotein</keyword>
<evidence type="ECO:0000256" key="5">
    <source>
        <dbReference type="ARBA" id="ARBA00023002"/>
    </source>
</evidence>
<dbReference type="PANTHER" id="PTHR47354:SF1">
    <property type="entry name" value="CARNITINE MONOOXYGENASE REDUCTASE SUBUNIT"/>
    <property type="match status" value="1"/>
</dbReference>